<comment type="subcellular location">
    <subcellularLocation>
        <location evidence="1">Membrane</location>
        <topology evidence="1">Multi-pass membrane protein</topology>
    </subcellularLocation>
</comment>
<protein>
    <recommendedName>
        <fullName evidence="8">Transmembrane protein 245</fullName>
    </recommendedName>
</protein>
<name>A0A0B7A1G6_9EUPU</name>
<feature type="transmembrane region" description="Helical" evidence="6">
    <location>
        <begin position="159"/>
        <end position="183"/>
    </location>
</feature>
<feature type="transmembrane region" description="Helical" evidence="6">
    <location>
        <begin position="27"/>
        <end position="48"/>
    </location>
</feature>
<feature type="non-terminal residue" evidence="7">
    <location>
        <position position="187"/>
    </location>
</feature>
<dbReference type="EMBL" id="HACG01027552">
    <property type="protein sequence ID" value="CEK74417.1"/>
    <property type="molecule type" value="Transcribed_RNA"/>
</dbReference>
<dbReference type="PANTHER" id="PTHR21716">
    <property type="entry name" value="TRANSMEMBRANE PROTEIN"/>
    <property type="match status" value="1"/>
</dbReference>
<feature type="transmembrane region" description="Helical" evidence="6">
    <location>
        <begin position="122"/>
        <end position="139"/>
    </location>
</feature>
<accession>A0A0B7A1G6</accession>
<keyword evidence="5 6" id="KW-0472">Membrane</keyword>
<keyword evidence="4 6" id="KW-1133">Transmembrane helix</keyword>
<evidence type="ECO:0000256" key="3">
    <source>
        <dbReference type="ARBA" id="ARBA00022692"/>
    </source>
</evidence>
<evidence type="ECO:0000256" key="5">
    <source>
        <dbReference type="ARBA" id="ARBA00023136"/>
    </source>
</evidence>
<keyword evidence="3 6" id="KW-0812">Transmembrane</keyword>
<evidence type="ECO:0000256" key="6">
    <source>
        <dbReference type="SAM" id="Phobius"/>
    </source>
</evidence>
<reference evidence="7" key="1">
    <citation type="submission" date="2014-12" db="EMBL/GenBank/DDBJ databases">
        <title>Insight into the proteome of Arion vulgaris.</title>
        <authorList>
            <person name="Aradska J."/>
            <person name="Bulat T."/>
            <person name="Smidak R."/>
            <person name="Sarate P."/>
            <person name="Gangsoo J."/>
            <person name="Sialana F."/>
            <person name="Bilban M."/>
            <person name="Lubec G."/>
        </authorList>
    </citation>
    <scope>NUCLEOTIDE SEQUENCE</scope>
    <source>
        <tissue evidence="7">Skin</tissue>
    </source>
</reference>
<proteinExistence type="inferred from homology"/>
<comment type="similarity">
    <text evidence="2">Belongs to the autoinducer-2 exporter (AI-2E) (TC 2.A.86) family.</text>
</comment>
<evidence type="ECO:0000256" key="2">
    <source>
        <dbReference type="ARBA" id="ARBA00009773"/>
    </source>
</evidence>
<dbReference type="GO" id="GO:0016020">
    <property type="term" value="C:membrane"/>
    <property type="evidence" value="ECO:0007669"/>
    <property type="project" value="UniProtKB-SubCell"/>
</dbReference>
<dbReference type="InterPro" id="IPR002549">
    <property type="entry name" value="AI-2E-like"/>
</dbReference>
<feature type="transmembrane region" description="Helical" evidence="6">
    <location>
        <begin position="54"/>
        <end position="71"/>
    </location>
</feature>
<evidence type="ECO:0000313" key="7">
    <source>
        <dbReference type="EMBL" id="CEK74417.1"/>
    </source>
</evidence>
<evidence type="ECO:0000256" key="4">
    <source>
        <dbReference type="ARBA" id="ARBA00022989"/>
    </source>
</evidence>
<dbReference type="PANTHER" id="PTHR21716:SF4">
    <property type="entry name" value="TRANSMEMBRANE PROTEIN 245"/>
    <property type="match status" value="1"/>
</dbReference>
<gene>
    <name evidence="7" type="primary">ORF91007</name>
</gene>
<sequence>MSTPSLEYLSTVWQYLPQGHEKALKQAFYNTIANIFVVIAAAVAVTVYFILAPFIRPLYWAVLCGTFLYPFKRSLTNLLRQWLIGLNKSGTPFALGLAVLPLQVGNSVAESMTSIIWSNIKVVLGLFIGIPSIYWIYYFTPLRNAVPFLMLSLSWLYEFLEYFSTSWVWTFFAAYLVSVAVLWKPVP</sequence>
<evidence type="ECO:0000256" key="1">
    <source>
        <dbReference type="ARBA" id="ARBA00004141"/>
    </source>
</evidence>
<organism evidence="7">
    <name type="scientific">Arion vulgaris</name>
    <dbReference type="NCBI Taxonomy" id="1028688"/>
    <lineage>
        <taxon>Eukaryota</taxon>
        <taxon>Metazoa</taxon>
        <taxon>Spiralia</taxon>
        <taxon>Lophotrochozoa</taxon>
        <taxon>Mollusca</taxon>
        <taxon>Gastropoda</taxon>
        <taxon>Heterobranchia</taxon>
        <taxon>Euthyneura</taxon>
        <taxon>Panpulmonata</taxon>
        <taxon>Eupulmonata</taxon>
        <taxon>Stylommatophora</taxon>
        <taxon>Helicina</taxon>
        <taxon>Arionoidea</taxon>
        <taxon>Arionidae</taxon>
        <taxon>Arion</taxon>
    </lineage>
</organism>
<dbReference type="AlphaFoldDB" id="A0A0B7A1G6"/>
<evidence type="ECO:0008006" key="8">
    <source>
        <dbReference type="Google" id="ProtNLM"/>
    </source>
</evidence>